<evidence type="ECO:0000313" key="6">
    <source>
        <dbReference type="Proteomes" id="UP000031631"/>
    </source>
</evidence>
<dbReference type="InterPro" id="IPR007848">
    <property type="entry name" value="Small_mtfrase_dom"/>
</dbReference>
<reference evidence="5 6" key="1">
    <citation type="journal article" date="2014" name="PLoS ONE">
        <title>Physiological and genomic features of a novel sulfur-oxidizing gammaproteobacterium belonging to a previously uncultivated symbiotic lineage isolated from a hydrothermal vent.</title>
        <authorList>
            <person name="Nunoura T."/>
            <person name="Takaki Y."/>
            <person name="Kazama H."/>
            <person name="Kakuta J."/>
            <person name="Shimamura S."/>
            <person name="Makita H."/>
            <person name="Hirai M."/>
            <person name="Miyazaki M."/>
            <person name="Takai K."/>
        </authorList>
    </citation>
    <scope>NUCLEOTIDE SEQUENCE [LARGE SCALE GENOMIC DNA]</scope>
    <source>
        <strain evidence="5 6">Hiromi1</strain>
    </source>
</reference>
<dbReference type="InterPro" id="IPR046977">
    <property type="entry name" value="RsmC/RlmG"/>
</dbReference>
<dbReference type="CDD" id="cd02440">
    <property type="entry name" value="AdoMet_MTases"/>
    <property type="match status" value="1"/>
</dbReference>
<protein>
    <recommendedName>
        <fullName evidence="4">Methyltransferase small domain-containing protein</fullName>
    </recommendedName>
</protein>
<dbReference type="RefSeq" id="WP_041064630.1">
    <property type="nucleotide sequence ID" value="NZ_AP012273.1"/>
</dbReference>
<dbReference type="GO" id="GO:0032259">
    <property type="term" value="P:methylation"/>
    <property type="evidence" value="ECO:0007669"/>
    <property type="project" value="UniProtKB-KW"/>
</dbReference>
<keyword evidence="2" id="KW-0808">Transferase</keyword>
<dbReference type="EMBL" id="AP012273">
    <property type="protein sequence ID" value="BAO43218.1"/>
    <property type="molecule type" value="Genomic_DNA"/>
</dbReference>
<evidence type="ECO:0000256" key="3">
    <source>
        <dbReference type="ARBA" id="ARBA00022691"/>
    </source>
</evidence>
<dbReference type="GO" id="GO:0008757">
    <property type="term" value="F:S-adenosylmethionine-dependent methyltransferase activity"/>
    <property type="evidence" value="ECO:0007669"/>
    <property type="project" value="InterPro"/>
</dbReference>
<gene>
    <name evidence="5" type="ORF">TBH_C0272</name>
</gene>
<dbReference type="AlphaFoldDB" id="A0A7U6GGI4"/>
<dbReference type="Proteomes" id="UP000031631">
    <property type="component" value="Chromosome"/>
</dbReference>
<dbReference type="PANTHER" id="PTHR47816">
    <property type="entry name" value="RIBOSOMAL RNA SMALL SUBUNIT METHYLTRANSFERASE C"/>
    <property type="match status" value="1"/>
</dbReference>
<dbReference type="Gene3D" id="3.40.50.150">
    <property type="entry name" value="Vaccinia Virus protein VP39"/>
    <property type="match status" value="1"/>
</dbReference>
<organism evidence="5 6">
    <name type="scientific">Thiolapillus brandeum</name>
    <dbReference type="NCBI Taxonomy" id="1076588"/>
    <lineage>
        <taxon>Bacteria</taxon>
        <taxon>Pseudomonadati</taxon>
        <taxon>Pseudomonadota</taxon>
        <taxon>Gammaproteobacteria</taxon>
        <taxon>Chromatiales</taxon>
        <taxon>Sedimenticolaceae</taxon>
        <taxon>Thiolapillus</taxon>
    </lineage>
</organism>
<proteinExistence type="predicted"/>
<keyword evidence="6" id="KW-1185">Reference proteome</keyword>
<feature type="domain" description="Methyltransferase small" evidence="4">
    <location>
        <begin position="26"/>
        <end position="191"/>
    </location>
</feature>
<dbReference type="KEGG" id="tbn:TBH_C0272"/>
<evidence type="ECO:0000256" key="1">
    <source>
        <dbReference type="ARBA" id="ARBA00022603"/>
    </source>
</evidence>
<evidence type="ECO:0000259" key="4">
    <source>
        <dbReference type="Pfam" id="PF05175"/>
    </source>
</evidence>
<dbReference type="OrthoDB" id="29650at2"/>
<keyword evidence="3" id="KW-0949">S-adenosyl-L-methionine</keyword>
<evidence type="ECO:0000256" key="2">
    <source>
        <dbReference type="ARBA" id="ARBA00022679"/>
    </source>
</evidence>
<evidence type="ECO:0000313" key="5">
    <source>
        <dbReference type="EMBL" id="BAO43218.1"/>
    </source>
</evidence>
<dbReference type="InterPro" id="IPR029063">
    <property type="entry name" value="SAM-dependent_MTases_sf"/>
</dbReference>
<dbReference type="Pfam" id="PF05175">
    <property type="entry name" value="MTS"/>
    <property type="match status" value="1"/>
</dbReference>
<name>A0A7U6GGI4_9GAMM</name>
<keyword evidence="1" id="KW-0489">Methyltransferase</keyword>
<dbReference type="SUPFAM" id="SSF53335">
    <property type="entry name" value="S-adenosyl-L-methionine-dependent methyltransferases"/>
    <property type="match status" value="1"/>
</dbReference>
<sequence>MNPKNLNLDKLRQDLIIRDELLGHPMTFHTTWGLFSPKAIDAGTHLLLKHLEVQPDERAIDLGCGYGPLGLSIAKSAPQGSCTLVDKDFVAVDYARKNAQLNGLSNVEIFLSNGLDQVPAGQGFTLAVTNLPAKTGKEHYYLFFNDIRERLEPGGRFYVVVITGLRQFIARSFREVFGNHRKIKQGKSYTVAMATRE</sequence>
<accession>A0A7U6GGI4</accession>
<dbReference type="PANTHER" id="PTHR47816:SF4">
    <property type="entry name" value="RIBOSOMAL RNA SMALL SUBUNIT METHYLTRANSFERASE C"/>
    <property type="match status" value="1"/>
</dbReference>